<feature type="compositionally biased region" description="Low complexity" evidence="1">
    <location>
        <begin position="60"/>
        <end position="77"/>
    </location>
</feature>
<evidence type="ECO:0008006" key="4">
    <source>
        <dbReference type="Google" id="ProtNLM"/>
    </source>
</evidence>
<evidence type="ECO:0000313" key="2">
    <source>
        <dbReference type="EMBL" id="MED6213140.1"/>
    </source>
</evidence>
<comment type="caution">
    <text evidence="2">The sequence shown here is derived from an EMBL/GenBank/DDBJ whole genome shotgun (WGS) entry which is preliminary data.</text>
</comment>
<feature type="non-terminal residue" evidence="2">
    <location>
        <position position="77"/>
    </location>
</feature>
<feature type="region of interest" description="Disordered" evidence="1">
    <location>
        <begin position="56"/>
        <end position="77"/>
    </location>
</feature>
<proteinExistence type="predicted"/>
<evidence type="ECO:0000313" key="3">
    <source>
        <dbReference type="Proteomes" id="UP001341840"/>
    </source>
</evidence>
<organism evidence="2 3">
    <name type="scientific">Stylosanthes scabra</name>
    <dbReference type="NCBI Taxonomy" id="79078"/>
    <lineage>
        <taxon>Eukaryota</taxon>
        <taxon>Viridiplantae</taxon>
        <taxon>Streptophyta</taxon>
        <taxon>Embryophyta</taxon>
        <taxon>Tracheophyta</taxon>
        <taxon>Spermatophyta</taxon>
        <taxon>Magnoliopsida</taxon>
        <taxon>eudicotyledons</taxon>
        <taxon>Gunneridae</taxon>
        <taxon>Pentapetalae</taxon>
        <taxon>rosids</taxon>
        <taxon>fabids</taxon>
        <taxon>Fabales</taxon>
        <taxon>Fabaceae</taxon>
        <taxon>Papilionoideae</taxon>
        <taxon>50 kb inversion clade</taxon>
        <taxon>dalbergioids sensu lato</taxon>
        <taxon>Dalbergieae</taxon>
        <taxon>Pterocarpus clade</taxon>
        <taxon>Stylosanthes</taxon>
    </lineage>
</organism>
<name>A0ABU6YUT9_9FABA</name>
<protein>
    <recommendedName>
        <fullName evidence="4">Secreted protein</fullName>
    </recommendedName>
</protein>
<accession>A0ABU6YUT9</accession>
<sequence>MSWAVKAQVLVTSQTSSTPAEVSCSHVVSAGSSTSAGCVYWSVGCDGSAGWASEYRTGESSNDSNWSKSLSSSYSSS</sequence>
<dbReference type="Proteomes" id="UP001341840">
    <property type="component" value="Unassembled WGS sequence"/>
</dbReference>
<gene>
    <name evidence="2" type="ORF">PIB30_090335</name>
</gene>
<dbReference type="EMBL" id="JASCZI010243394">
    <property type="protein sequence ID" value="MED6213140.1"/>
    <property type="molecule type" value="Genomic_DNA"/>
</dbReference>
<evidence type="ECO:0000256" key="1">
    <source>
        <dbReference type="SAM" id="MobiDB-lite"/>
    </source>
</evidence>
<keyword evidence="3" id="KW-1185">Reference proteome</keyword>
<reference evidence="2 3" key="1">
    <citation type="journal article" date="2023" name="Plants (Basel)">
        <title>Bridging the Gap: Combining Genomics and Transcriptomics Approaches to Understand Stylosanthes scabra, an Orphan Legume from the Brazilian Caatinga.</title>
        <authorList>
            <person name="Ferreira-Neto J.R.C."/>
            <person name="da Silva M.D."/>
            <person name="Binneck E."/>
            <person name="de Melo N.F."/>
            <person name="da Silva R.H."/>
            <person name="de Melo A.L.T.M."/>
            <person name="Pandolfi V."/>
            <person name="Bustamante F.O."/>
            <person name="Brasileiro-Vidal A.C."/>
            <person name="Benko-Iseppon A.M."/>
        </authorList>
    </citation>
    <scope>NUCLEOTIDE SEQUENCE [LARGE SCALE GENOMIC DNA]</scope>
    <source>
        <tissue evidence="2">Leaves</tissue>
    </source>
</reference>